<dbReference type="SUPFAM" id="SSF52540">
    <property type="entry name" value="P-loop containing nucleoside triphosphate hydrolases"/>
    <property type="match status" value="1"/>
</dbReference>
<dbReference type="Gene3D" id="3.40.50.300">
    <property type="entry name" value="P-loop containing nucleotide triphosphate hydrolases"/>
    <property type="match status" value="1"/>
</dbReference>
<sequence>MTMSGESGTSKIANKGKTGKTASRSQYKPEKWMLLDEGEDRLSQLNLAIVGHVDSGKSTLSGRLLHLLGQISQKQMHKFEKEAKLQGKGSFAYYILIFSLII</sequence>
<dbReference type="Proteomes" id="UP001157418">
    <property type="component" value="Unassembled WGS sequence"/>
</dbReference>
<dbReference type="InterPro" id="IPR027417">
    <property type="entry name" value="P-loop_NTPase"/>
</dbReference>
<gene>
    <name evidence="5" type="ORF">LVIROSA_LOCUS2022</name>
</gene>
<dbReference type="AlphaFoldDB" id="A0AAU9LL10"/>
<feature type="domain" description="Tr-type G" evidence="4">
    <location>
        <begin position="45"/>
        <end position="83"/>
    </location>
</feature>
<evidence type="ECO:0000259" key="4">
    <source>
        <dbReference type="Pfam" id="PF00009"/>
    </source>
</evidence>
<keyword evidence="6" id="KW-1185">Reference proteome</keyword>
<evidence type="ECO:0000256" key="2">
    <source>
        <dbReference type="ARBA" id="ARBA00023134"/>
    </source>
</evidence>
<comment type="caution">
    <text evidence="5">The sequence shown here is derived from an EMBL/GenBank/DDBJ whole genome shotgun (WGS) entry which is preliminary data.</text>
</comment>
<feature type="compositionally biased region" description="Polar residues" evidence="3">
    <location>
        <begin position="1"/>
        <end position="12"/>
    </location>
</feature>
<dbReference type="PANTHER" id="PTHR23115">
    <property type="entry name" value="TRANSLATION FACTOR"/>
    <property type="match status" value="1"/>
</dbReference>
<dbReference type="GO" id="GO:0005525">
    <property type="term" value="F:GTP binding"/>
    <property type="evidence" value="ECO:0007669"/>
    <property type="project" value="UniProtKB-KW"/>
</dbReference>
<keyword evidence="2" id="KW-0342">GTP-binding</keyword>
<evidence type="ECO:0000256" key="1">
    <source>
        <dbReference type="ARBA" id="ARBA00022741"/>
    </source>
</evidence>
<feature type="region of interest" description="Disordered" evidence="3">
    <location>
        <begin position="1"/>
        <end position="25"/>
    </location>
</feature>
<organism evidence="5 6">
    <name type="scientific">Lactuca virosa</name>
    <dbReference type="NCBI Taxonomy" id="75947"/>
    <lineage>
        <taxon>Eukaryota</taxon>
        <taxon>Viridiplantae</taxon>
        <taxon>Streptophyta</taxon>
        <taxon>Embryophyta</taxon>
        <taxon>Tracheophyta</taxon>
        <taxon>Spermatophyta</taxon>
        <taxon>Magnoliopsida</taxon>
        <taxon>eudicotyledons</taxon>
        <taxon>Gunneridae</taxon>
        <taxon>Pentapetalae</taxon>
        <taxon>asterids</taxon>
        <taxon>campanulids</taxon>
        <taxon>Asterales</taxon>
        <taxon>Asteraceae</taxon>
        <taxon>Cichorioideae</taxon>
        <taxon>Cichorieae</taxon>
        <taxon>Lactucinae</taxon>
        <taxon>Lactuca</taxon>
    </lineage>
</organism>
<protein>
    <recommendedName>
        <fullName evidence="4">Tr-type G domain-containing protein</fullName>
    </recommendedName>
</protein>
<name>A0AAU9LL10_9ASTR</name>
<evidence type="ECO:0000256" key="3">
    <source>
        <dbReference type="SAM" id="MobiDB-lite"/>
    </source>
</evidence>
<dbReference type="Pfam" id="PF00009">
    <property type="entry name" value="GTP_EFTU"/>
    <property type="match status" value="1"/>
</dbReference>
<dbReference type="InterPro" id="IPR050100">
    <property type="entry name" value="TRAFAC_GTPase_members"/>
</dbReference>
<accession>A0AAU9LL10</accession>
<dbReference type="EMBL" id="CAKMRJ010000001">
    <property type="protein sequence ID" value="CAH1414091.1"/>
    <property type="molecule type" value="Genomic_DNA"/>
</dbReference>
<proteinExistence type="predicted"/>
<evidence type="ECO:0000313" key="6">
    <source>
        <dbReference type="Proteomes" id="UP001157418"/>
    </source>
</evidence>
<reference evidence="5 6" key="1">
    <citation type="submission" date="2022-01" db="EMBL/GenBank/DDBJ databases">
        <authorList>
            <person name="Xiong W."/>
            <person name="Schranz E."/>
        </authorList>
    </citation>
    <scope>NUCLEOTIDE SEQUENCE [LARGE SCALE GENOMIC DNA]</scope>
</reference>
<dbReference type="GO" id="GO:0003924">
    <property type="term" value="F:GTPase activity"/>
    <property type="evidence" value="ECO:0007669"/>
    <property type="project" value="InterPro"/>
</dbReference>
<keyword evidence="1" id="KW-0547">Nucleotide-binding</keyword>
<dbReference type="InterPro" id="IPR000795">
    <property type="entry name" value="T_Tr_GTP-bd_dom"/>
</dbReference>
<evidence type="ECO:0000313" key="5">
    <source>
        <dbReference type="EMBL" id="CAH1414091.1"/>
    </source>
</evidence>